<evidence type="ECO:0000256" key="5">
    <source>
        <dbReference type="SAM" id="MobiDB-lite"/>
    </source>
</evidence>
<evidence type="ECO:0000313" key="8">
    <source>
        <dbReference type="Proteomes" id="UP000271708"/>
    </source>
</evidence>
<dbReference type="GO" id="GO:0005524">
    <property type="term" value="F:ATP binding"/>
    <property type="evidence" value="ECO:0007669"/>
    <property type="project" value="UniProtKB-KW"/>
</dbReference>
<dbReference type="GeneID" id="89223746"/>
<dbReference type="PANTHER" id="PTHR46743">
    <property type="entry name" value="TEICHOIC ACIDS EXPORT ATP-BINDING PROTEIN TAGH"/>
    <property type="match status" value="1"/>
</dbReference>
<dbReference type="InterPro" id="IPR050683">
    <property type="entry name" value="Bact_Polysacc_Export_ATP-bd"/>
</dbReference>
<dbReference type="InterPro" id="IPR003593">
    <property type="entry name" value="AAA+_ATPase"/>
</dbReference>
<proteinExistence type="inferred from homology"/>
<dbReference type="CDD" id="cd03220">
    <property type="entry name" value="ABC_KpsT_Wzt"/>
    <property type="match status" value="1"/>
</dbReference>
<dbReference type="Proteomes" id="UP000271708">
    <property type="component" value="Chromosome"/>
</dbReference>
<organism evidence="7 8">
    <name type="scientific">Janibacter melonis</name>
    <dbReference type="NCBI Taxonomy" id="262209"/>
    <lineage>
        <taxon>Bacteria</taxon>
        <taxon>Bacillati</taxon>
        <taxon>Actinomycetota</taxon>
        <taxon>Actinomycetes</taxon>
        <taxon>Micrococcales</taxon>
        <taxon>Intrasporangiaceae</taxon>
        <taxon>Janibacter</taxon>
    </lineage>
</organism>
<dbReference type="GO" id="GO:0140359">
    <property type="term" value="F:ABC-type transporter activity"/>
    <property type="evidence" value="ECO:0007669"/>
    <property type="project" value="InterPro"/>
</dbReference>
<keyword evidence="2" id="KW-0813">Transport</keyword>
<evidence type="ECO:0000256" key="2">
    <source>
        <dbReference type="ARBA" id="ARBA00022448"/>
    </source>
</evidence>
<keyword evidence="4 7" id="KW-0067">ATP-binding</keyword>
<dbReference type="InterPro" id="IPR007253">
    <property type="entry name" value="Cell_wall-bd_2"/>
</dbReference>
<reference evidence="7 8" key="1">
    <citation type="submission" date="2019-09" db="EMBL/GenBank/DDBJ databases">
        <title>Complete Genome Sequence of Janibacter melonis M714 with both human health impact and industrial applications.</title>
        <authorList>
            <person name="Jin M."/>
            <person name="Zhao Q.R."/>
        </authorList>
    </citation>
    <scope>NUCLEOTIDE SEQUENCE [LARGE SCALE GENOMIC DNA]</scope>
    <source>
        <strain evidence="7 8">M714</strain>
    </source>
</reference>
<dbReference type="Gene3D" id="3.40.50.300">
    <property type="entry name" value="P-loop containing nucleotide triphosphate hydrolases"/>
    <property type="match status" value="1"/>
</dbReference>
<comment type="similarity">
    <text evidence="1">Belongs to the ABC transporter superfamily.</text>
</comment>
<protein>
    <submittedName>
        <fullName evidence="7">ATP-binding cassette domain-containing protein</fullName>
    </submittedName>
</protein>
<evidence type="ECO:0000256" key="3">
    <source>
        <dbReference type="ARBA" id="ARBA00022741"/>
    </source>
</evidence>
<dbReference type="Pfam" id="PF00005">
    <property type="entry name" value="ABC_tran"/>
    <property type="match status" value="1"/>
</dbReference>
<feature type="region of interest" description="Disordered" evidence="5">
    <location>
        <begin position="251"/>
        <end position="286"/>
    </location>
</feature>
<evidence type="ECO:0000259" key="6">
    <source>
        <dbReference type="PROSITE" id="PS50893"/>
    </source>
</evidence>
<dbReference type="KEGG" id="jme:EEW87_013825"/>
<evidence type="ECO:0000256" key="1">
    <source>
        <dbReference type="ARBA" id="ARBA00005417"/>
    </source>
</evidence>
<dbReference type="InterPro" id="IPR027417">
    <property type="entry name" value="P-loop_NTPase"/>
</dbReference>
<dbReference type="SUPFAM" id="SSF52540">
    <property type="entry name" value="P-loop containing nucleoside triphosphate hydrolases"/>
    <property type="match status" value="1"/>
</dbReference>
<dbReference type="PANTHER" id="PTHR46743:SF2">
    <property type="entry name" value="TEICHOIC ACIDS EXPORT ATP-BINDING PROTEIN TAGH"/>
    <property type="match status" value="1"/>
</dbReference>
<dbReference type="EMBL" id="CP044548">
    <property type="protein sequence ID" value="QFQ31145.2"/>
    <property type="molecule type" value="Genomic_DNA"/>
</dbReference>
<sequence length="576" mass="61258">MAEAEQRPTVVVDGLDIVYRVVGGSRRASTTSGDGGLVSRLRRRGDQPAVAREVPAVTDVSFVAHHGESIGIIGRNGSGKSTLLRAVAGLIPPTKGRIWVAGEPSLLGVNAVLMSQLSGERNIYIGGQALGLSRAQIRERFDEIVDFSGIGDAVYRPMRTYSSGMGARLRFAISTSAAPDVLMIDEALATGDADFRERSAERIASIRESAGTVFLVSHSNGSIRQICDRVLWMDQGRLVMDGPTEEVLGAYEETLPKRQRRRAKGEDPTPSEPDVPGVERVGGRNRVETAARLSARTYDSGVEGAFVVPSRGAAIMRQVVPAAARLGWPVLFSHKGNAPGSTRDELSRLQPARVVVVGDEDQLSSQVVDQLRKIGPTDRVDGRTSAEIGRRVLEIAPPQPGATLRVLRDDPGSMSTLYSAEAALDGQPLLVVDDAGLDDETLAAVASWAPARVVVGGEEGVLPATDVERLGAIAPVEHDARRGPMQQLVDRSAATGRTAPDALLTTLVTATGEALVTVLAAAQTGRPVLWLLTDEVPPPVLDEVRRLRPRSVVVVGGPDRVGHGVRRELGELVGEQ</sequence>
<dbReference type="Pfam" id="PF04122">
    <property type="entry name" value="CW_binding_2"/>
    <property type="match status" value="1"/>
</dbReference>
<feature type="domain" description="ABC transporter" evidence="6">
    <location>
        <begin position="41"/>
        <end position="260"/>
    </location>
</feature>
<name>A0A5P8FNK1_9MICO</name>
<dbReference type="SMART" id="SM00382">
    <property type="entry name" value="AAA"/>
    <property type="match status" value="1"/>
</dbReference>
<dbReference type="InterPro" id="IPR003439">
    <property type="entry name" value="ABC_transporter-like_ATP-bd"/>
</dbReference>
<dbReference type="GO" id="GO:0016887">
    <property type="term" value="F:ATP hydrolysis activity"/>
    <property type="evidence" value="ECO:0007669"/>
    <property type="project" value="InterPro"/>
</dbReference>
<dbReference type="InterPro" id="IPR015860">
    <property type="entry name" value="ABC_transpr_TagH-like"/>
</dbReference>
<dbReference type="AlphaFoldDB" id="A0A5P8FNK1"/>
<dbReference type="RefSeq" id="WP_123093737.1">
    <property type="nucleotide sequence ID" value="NZ_CP044548.2"/>
</dbReference>
<dbReference type="PROSITE" id="PS50893">
    <property type="entry name" value="ABC_TRANSPORTER_2"/>
    <property type="match status" value="1"/>
</dbReference>
<gene>
    <name evidence="7" type="ORF">EEW87_013825</name>
</gene>
<dbReference type="GO" id="GO:0016020">
    <property type="term" value="C:membrane"/>
    <property type="evidence" value="ECO:0007669"/>
    <property type="project" value="InterPro"/>
</dbReference>
<evidence type="ECO:0000256" key="4">
    <source>
        <dbReference type="ARBA" id="ARBA00022840"/>
    </source>
</evidence>
<keyword evidence="3" id="KW-0547">Nucleotide-binding</keyword>
<accession>A0A5P8FNK1</accession>
<evidence type="ECO:0000313" key="7">
    <source>
        <dbReference type="EMBL" id="QFQ31145.2"/>
    </source>
</evidence>